<reference evidence="1 2" key="1">
    <citation type="submission" date="2008-07" db="EMBL/GenBank/DDBJ databases">
        <authorList>
            <person name="El-Sayed N."/>
            <person name="Caler E."/>
            <person name="Inman J."/>
            <person name="Amedeo P."/>
            <person name="Hass B."/>
            <person name="Wortman J."/>
        </authorList>
    </citation>
    <scope>NUCLEOTIDE SEQUENCE [LARGE SCALE GENOMIC DNA]</scope>
    <source>
        <strain evidence="2">ATCC 50983 / TXsc</strain>
    </source>
</reference>
<gene>
    <name evidence="1" type="ORF">Pmar_PMAR023305</name>
</gene>
<dbReference type="InParanoid" id="C5KK70"/>
<dbReference type="RefSeq" id="XP_002783186.1">
    <property type="nucleotide sequence ID" value="XM_002783140.1"/>
</dbReference>
<dbReference type="GeneID" id="9061866"/>
<protein>
    <submittedName>
        <fullName evidence="1">Uncharacterized protein</fullName>
    </submittedName>
</protein>
<keyword evidence="2" id="KW-1185">Reference proteome</keyword>
<dbReference type="OrthoDB" id="441513at2759"/>
<name>C5KK70_PERM5</name>
<sequence length="313" mass="34833">MDSSSYPPHPSHDVGRAEIVLNAANLGFAYGSACLGRSSTFDWRGVLTAWHYHKIRGIERCLVAVNESLLRHNPDVPLELKDSLSKAPPRDGMKDLDDLLTIRLAMVNDAQFVDNDNYRDWVERLQDDKETLKWFLNEGMKNHCYYSMSADGEFTPVLSAPMPRSAMDIDEDLNGDDNDAKDDEVIPVGFSAYHLDNQQDASAIPGTVAEPHVMKHFGGPRKHPTGPYMHPTRAANFSRSHRTEPSVMNSVTQYKAVNDSWEDGSIQFSKELHLSSFNKPFCGGGGSVVNGGVEESWEDNTVAFVTKDGFDSH</sequence>
<dbReference type="Gene3D" id="3.40.50.11980">
    <property type="match status" value="1"/>
</dbReference>
<dbReference type="EMBL" id="GG673688">
    <property type="protein sequence ID" value="EER14982.1"/>
    <property type="molecule type" value="Genomic_DNA"/>
</dbReference>
<evidence type="ECO:0000313" key="1">
    <source>
        <dbReference type="EMBL" id="EER14982.1"/>
    </source>
</evidence>
<accession>C5KK70</accession>
<organism evidence="2">
    <name type="scientific">Perkinsus marinus (strain ATCC 50983 / TXsc)</name>
    <dbReference type="NCBI Taxonomy" id="423536"/>
    <lineage>
        <taxon>Eukaryota</taxon>
        <taxon>Sar</taxon>
        <taxon>Alveolata</taxon>
        <taxon>Perkinsozoa</taxon>
        <taxon>Perkinsea</taxon>
        <taxon>Perkinsida</taxon>
        <taxon>Perkinsidae</taxon>
        <taxon>Perkinsus</taxon>
    </lineage>
</organism>
<dbReference type="AlphaFoldDB" id="C5KK70"/>
<dbReference type="Proteomes" id="UP000007800">
    <property type="component" value="Unassembled WGS sequence"/>
</dbReference>
<proteinExistence type="predicted"/>
<evidence type="ECO:0000313" key="2">
    <source>
        <dbReference type="Proteomes" id="UP000007800"/>
    </source>
</evidence>